<dbReference type="EMBL" id="KZ679684">
    <property type="protein sequence ID" value="PTB52207.1"/>
    <property type="molecule type" value="Genomic_DNA"/>
</dbReference>
<evidence type="ECO:0000313" key="2">
    <source>
        <dbReference type="Proteomes" id="UP000241690"/>
    </source>
</evidence>
<accession>A0A2T4A562</accession>
<proteinExistence type="predicted"/>
<dbReference type="GeneID" id="36622032"/>
<organism evidence="1 2">
    <name type="scientific">Trichoderma harzianum CBS 226.95</name>
    <dbReference type="NCBI Taxonomy" id="983964"/>
    <lineage>
        <taxon>Eukaryota</taxon>
        <taxon>Fungi</taxon>
        <taxon>Dikarya</taxon>
        <taxon>Ascomycota</taxon>
        <taxon>Pezizomycotina</taxon>
        <taxon>Sordariomycetes</taxon>
        <taxon>Hypocreomycetidae</taxon>
        <taxon>Hypocreales</taxon>
        <taxon>Hypocreaceae</taxon>
        <taxon>Trichoderma</taxon>
    </lineage>
</organism>
<evidence type="ECO:0000313" key="1">
    <source>
        <dbReference type="EMBL" id="PTB52207.1"/>
    </source>
</evidence>
<name>A0A2T4A562_TRIHA</name>
<protein>
    <submittedName>
        <fullName evidence="1">Uncharacterized protein</fullName>
    </submittedName>
</protein>
<dbReference type="Proteomes" id="UP000241690">
    <property type="component" value="Unassembled WGS sequence"/>
</dbReference>
<keyword evidence="2" id="KW-1185">Reference proteome</keyword>
<dbReference type="AlphaFoldDB" id="A0A2T4A562"/>
<gene>
    <name evidence="1" type="ORF">M431DRAFT_212714</name>
</gene>
<reference evidence="1 2" key="1">
    <citation type="submission" date="2016-07" db="EMBL/GenBank/DDBJ databases">
        <title>Multiple horizontal gene transfer events from other fungi enriched the ability of initially mycotrophic Trichoderma (Ascomycota) to feed on dead plant biomass.</title>
        <authorList>
            <consortium name="DOE Joint Genome Institute"/>
            <person name="Aerts A."/>
            <person name="Atanasova L."/>
            <person name="Chenthamara K."/>
            <person name="Zhang J."/>
            <person name="Grujic M."/>
            <person name="Henrissat B."/>
            <person name="Kuo A."/>
            <person name="Salamov A."/>
            <person name="Lipzen A."/>
            <person name="Labutti K."/>
            <person name="Barry K."/>
            <person name="Miao Y."/>
            <person name="Rahimi M.J."/>
            <person name="Shen Q."/>
            <person name="Grigoriev I.V."/>
            <person name="Kubicek C.P."/>
            <person name="Druzhinina I.S."/>
        </authorList>
    </citation>
    <scope>NUCLEOTIDE SEQUENCE [LARGE SCALE GENOMIC DNA]</scope>
    <source>
        <strain evidence="1 2">CBS 226.95</strain>
    </source>
</reference>
<sequence length="79" mass="8814">MTRCTCPYSAFALLYSDVTKAKRFKRPIVIAPLTLALATLYCQHDIRYTGPAKGPGVGNDAAWLKNGVRKRVDYMCRSC</sequence>
<dbReference type="RefSeq" id="XP_024771884.1">
    <property type="nucleotide sequence ID" value="XM_024913470.1"/>
</dbReference>